<dbReference type="AlphaFoldDB" id="A0A6M9PQY6"/>
<feature type="transmembrane region" description="Helical" evidence="6">
    <location>
        <begin position="220"/>
        <end position="239"/>
    </location>
</feature>
<protein>
    <submittedName>
        <fullName evidence="7">Uncharacterized protein</fullName>
    </submittedName>
</protein>
<feature type="transmembrane region" description="Helical" evidence="6">
    <location>
        <begin position="369"/>
        <end position="389"/>
    </location>
</feature>
<dbReference type="Pfam" id="PF01943">
    <property type="entry name" value="Polysacc_synt"/>
    <property type="match status" value="1"/>
</dbReference>
<evidence type="ECO:0000256" key="2">
    <source>
        <dbReference type="ARBA" id="ARBA00022475"/>
    </source>
</evidence>
<reference evidence="7 8" key="1">
    <citation type="submission" date="2018-04" db="EMBL/GenBank/DDBJ databases">
        <title>Polynucleobacter sp. LimPoW16 genome.</title>
        <authorList>
            <person name="Hahn M.W."/>
        </authorList>
    </citation>
    <scope>NUCLEOTIDE SEQUENCE [LARGE SCALE GENOMIC DNA]</scope>
    <source>
        <strain evidence="7 8">LimPoW16</strain>
    </source>
</reference>
<accession>A0A6M9PQY6</accession>
<feature type="transmembrane region" description="Helical" evidence="6">
    <location>
        <begin position="43"/>
        <end position="63"/>
    </location>
</feature>
<keyword evidence="4 6" id="KW-1133">Transmembrane helix</keyword>
<keyword evidence="5 6" id="KW-0472">Membrane</keyword>
<gene>
    <name evidence="7" type="ORF">DCO16_01640</name>
</gene>
<feature type="transmembrane region" description="Helical" evidence="6">
    <location>
        <begin position="334"/>
        <end position="360"/>
    </location>
</feature>
<dbReference type="Proteomes" id="UP000500806">
    <property type="component" value="Chromosome"/>
</dbReference>
<evidence type="ECO:0000256" key="4">
    <source>
        <dbReference type="ARBA" id="ARBA00022989"/>
    </source>
</evidence>
<sequence length="495" mass="55838">MRAFNFRDLVRHGLIYGVGGIAQSALGFILLPILTARMSESEFGVYSLVLMAATIAGAIFYLGMTSAMPRSYFDSNEEIKRKSIFTTAFLILLMGAIGQILIGCHFGPFIAKLILKSSGDKYVLAIEWAFFGSALTFVNQYFFSYLRLKRYSIASVFLSIGGLVSGVLLTIYFLNVDSEILVSPFKAIAYSQILIASIILLLYGREMFIWRIAFEECKPLIHFGLPTVLTSFGVMALDWADRIIIERYMSFADVGLYSAAIRVSGLMGVLLITPFTQIWSPMMFEYQKNRNIKEITSKVLSYFLILGGILLAFISPFSVEILHFLIKYEITQTLIFTFLTLALASLINGTANIVVAGIFYERKVYFMPLIYSSIAAIKIALNIFLIPIFGIGAAAFSALIASILIPCTIYYFAKRFFSFKIEWNKLLRLLFIILIIILSILYQPQDRSVNNYLTQIFSSLAIFLAIYIFCLSATEKKYLENIFIRLKYAVKKGIK</sequence>
<evidence type="ECO:0000256" key="3">
    <source>
        <dbReference type="ARBA" id="ARBA00022692"/>
    </source>
</evidence>
<dbReference type="InterPro" id="IPR050833">
    <property type="entry name" value="Poly_Biosynth_Transport"/>
</dbReference>
<dbReference type="KEGG" id="pani:DCO16_01640"/>
<evidence type="ECO:0000313" key="8">
    <source>
        <dbReference type="Proteomes" id="UP000500806"/>
    </source>
</evidence>
<feature type="transmembrane region" description="Helical" evidence="6">
    <location>
        <begin position="425"/>
        <end position="444"/>
    </location>
</feature>
<feature type="transmembrane region" description="Helical" evidence="6">
    <location>
        <begin position="122"/>
        <end position="143"/>
    </location>
</feature>
<keyword evidence="8" id="KW-1185">Reference proteome</keyword>
<keyword evidence="3 6" id="KW-0812">Transmembrane</keyword>
<feature type="transmembrane region" description="Helical" evidence="6">
    <location>
        <begin position="259"/>
        <end position="279"/>
    </location>
</feature>
<feature type="transmembrane region" description="Helical" evidence="6">
    <location>
        <begin position="12"/>
        <end position="31"/>
    </location>
</feature>
<name>A0A6M9PQY6_9BURK</name>
<dbReference type="PANTHER" id="PTHR30250">
    <property type="entry name" value="PST FAMILY PREDICTED COLANIC ACID TRANSPORTER"/>
    <property type="match status" value="1"/>
</dbReference>
<evidence type="ECO:0000256" key="1">
    <source>
        <dbReference type="ARBA" id="ARBA00004651"/>
    </source>
</evidence>
<dbReference type="PANTHER" id="PTHR30250:SF11">
    <property type="entry name" value="O-ANTIGEN TRANSPORTER-RELATED"/>
    <property type="match status" value="1"/>
</dbReference>
<keyword evidence="2" id="KW-1003">Cell membrane</keyword>
<dbReference type="RefSeq" id="WP_173942050.1">
    <property type="nucleotide sequence ID" value="NZ_CBCSCD010000008.1"/>
</dbReference>
<feature type="transmembrane region" description="Helical" evidence="6">
    <location>
        <begin position="187"/>
        <end position="208"/>
    </location>
</feature>
<feature type="transmembrane region" description="Helical" evidence="6">
    <location>
        <begin position="456"/>
        <end position="474"/>
    </location>
</feature>
<organism evidence="7 8">
    <name type="scientific">Polynucleobacter antarcticus</name>
    <dbReference type="NCBI Taxonomy" id="1743162"/>
    <lineage>
        <taxon>Bacteria</taxon>
        <taxon>Pseudomonadati</taxon>
        <taxon>Pseudomonadota</taxon>
        <taxon>Betaproteobacteria</taxon>
        <taxon>Burkholderiales</taxon>
        <taxon>Burkholderiaceae</taxon>
        <taxon>Polynucleobacter</taxon>
    </lineage>
</organism>
<dbReference type="EMBL" id="CP028941">
    <property type="protein sequence ID" value="QKM61898.1"/>
    <property type="molecule type" value="Genomic_DNA"/>
</dbReference>
<feature type="transmembrane region" description="Helical" evidence="6">
    <location>
        <begin position="155"/>
        <end position="175"/>
    </location>
</feature>
<comment type="subcellular location">
    <subcellularLocation>
        <location evidence="1">Cell membrane</location>
        <topology evidence="1">Multi-pass membrane protein</topology>
    </subcellularLocation>
</comment>
<proteinExistence type="predicted"/>
<feature type="transmembrane region" description="Helical" evidence="6">
    <location>
        <begin position="84"/>
        <end position="110"/>
    </location>
</feature>
<evidence type="ECO:0000313" key="7">
    <source>
        <dbReference type="EMBL" id="QKM61898.1"/>
    </source>
</evidence>
<feature type="transmembrane region" description="Helical" evidence="6">
    <location>
        <begin position="299"/>
        <end position="322"/>
    </location>
</feature>
<evidence type="ECO:0000256" key="5">
    <source>
        <dbReference type="ARBA" id="ARBA00023136"/>
    </source>
</evidence>
<dbReference type="GO" id="GO:0005886">
    <property type="term" value="C:plasma membrane"/>
    <property type="evidence" value="ECO:0007669"/>
    <property type="project" value="UniProtKB-SubCell"/>
</dbReference>
<feature type="transmembrane region" description="Helical" evidence="6">
    <location>
        <begin position="395"/>
        <end position="413"/>
    </location>
</feature>
<evidence type="ECO:0000256" key="6">
    <source>
        <dbReference type="SAM" id="Phobius"/>
    </source>
</evidence>
<dbReference type="InterPro" id="IPR002797">
    <property type="entry name" value="Polysacc_synth"/>
</dbReference>